<feature type="compositionally biased region" description="Basic and acidic residues" evidence="1">
    <location>
        <begin position="124"/>
        <end position="139"/>
    </location>
</feature>
<keyword evidence="3" id="KW-1185">Reference proteome</keyword>
<accession>A0A1H9IRJ1</accession>
<dbReference type="Proteomes" id="UP000199028">
    <property type="component" value="Unassembled WGS sequence"/>
</dbReference>
<gene>
    <name evidence="2" type="ORF">SAMN05216195_1032</name>
</gene>
<name>A0A1H9IRJ1_9PSEU</name>
<dbReference type="AlphaFoldDB" id="A0A1H9IRJ1"/>
<feature type="compositionally biased region" description="Basic residues" evidence="1">
    <location>
        <begin position="284"/>
        <end position="308"/>
    </location>
</feature>
<reference evidence="3" key="1">
    <citation type="submission" date="2016-10" db="EMBL/GenBank/DDBJ databases">
        <authorList>
            <person name="Varghese N."/>
            <person name="Submissions S."/>
        </authorList>
    </citation>
    <scope>NUCLEOTIDE SEQUENCE [LARGE SCALE GENOMIC DNA]</scope>
    <source>
        <strain evidence="3">CGMCC 4.578</strain>
    </source>
</reference>
<dbReference type="EMBL" id="FOFT01000003">
    <property type="protein sequence ID" value="SEQ77204.1"/>
    <property type="molecule type" value="Genomic_DNA"/>
</dbReference>
<protein>
    <submittedName>
        <fullName evidence="2">Uncharacterized protein</fullName>
    </submittedName>
</protein>
<feature type="region of interest" description="Disordered" evidence="1">
    <location>
        <begin position="170"/>
        <end position="308"/>
    </location>
</feature>
<evidence type="ECO:0000313" key="3">
    <source>
        <dbReference type="Proteomes" id="UP000199028"/>
    </source>
</evidence>
<proteinExistence type="predicted"/>
<organism evidence="2 3">
    <name type="scientific">Lentzea flaviverrucosa</name>
    <dbReference type="NCBI Taxonomy" id="200379"/>
    <lineage>
        <taxon>Bacteria</taxon>
        <taxon>Bacillati</taxon>
        <taxon>Actinomycetota</taxon>
        <taxon>Actinomycetes</taxon>
        <taxon>Pseudonocardiales</taxon>
        <taxon>Pseudonocardiaceae</taxon>
        <taxon>Lentzea</taxon>
    </lineage>
</organism>
<feature type="region of interest" description="Disordered" evidence="1">
    <location>
        <begin position="79"/>
        <end position="152"/>
    </location>
</feature>
<evidence type="ECO:0000313" key="2">
    <source>
        <dbReference type="EMBL" id="SEQ77204.1"/>
    </source>
</evidence>
<sequence length="308" mass="33669">MSPGPHLIAFAEHRTTGTASSNSPRGDRSHRPSRTRPRAVTLPRRMARGRPVGADLSCRADHPFFSIFLHSKKIEVADGDRPHRSSWNTTDPRAVVRGGRCGTSPRAPTQSLRGTPFGRSRVVHTAERRPPHRPTDHALKPHTPLGDLRAFPPTQSLYAAPLSQMVGVQRAAGPDQAKPSSRTPPDGPRALPLPAIPYATTSPGERAHRSPGNTTEPRAVVRDGRCGTSPRAPPQKPSRHTAHPEPRRAHRREATAAPTTSTRPQAAVLPQAAWGLPRICEVRRLRRRSASSRSRPGRPPRRRASRPS</sequence>
<feature type="region of interest" description="Disordered" evidence="1">
    <location>
        <begin position="1"/>
        <end position="41"/>
    </location>
</feature>
<evidence type="ECO:0000256" key="1">
    <source>
        <dbReference type="SAM" id="MobiDB-lite"/>
    </source>
</evidence>